<protein>
    <submittedName>
        <fullName evidence="10">Bcr/CflA family efflux MFS transporter</fullName>
    </submittedName>
</protein>
<feature type="transmembrane region" description="Helical" evidence="8">
    <location>
        <begin position="375"/>
        <end position="394"/>
    </location>
</feature>
<proteinExistence type="inferred from homology"/>
<dbReference type="InterPro" id="IPR036259">
    <property type="entry name" value="MFS_trans_sf"/>
</dbReference>
<dbReference type="PANTHER" id="PTHR23502:SF132">
    <property type="entry name" value="POLYAMINE TRANSPORTER 2-RELATED"/>
    <property type="match status" value="1"/>
</dbReference>
<dbReference type="NCBIfam" id="TIGR00710">
    <property type="entry name" value="efflux_Bcr_CflA"/>
    <property type="match status" value="1"/>
</dbReference>
<comment type="similarity">
    <text evidence="2">Belongs to the major facilitator superfamily. Bcr/CmlA family.</text>
</comment>
<keyword evidence="5 8" id="KW-0812">Transmembrane</keyword>
<feature type="transmembrane region" description="Helical" evidence="8">
    <location>
        <begin position="140"/>
        <end position="165"/>
    </location>
</feature>
<evidence type="ECO:0000256" key="1">
    <source>
        <dbReference type="ARBA" id="ARBA00004651"/>
    </source>
</evidence>
<dbReference type="PROSITE" id="PS50850">
    <property type="entry name" value="MFS"/>
    <property type="match status" value="1"/>
</dbReference>
<evidence type="ECO:0000256" key="8">
    <source>
        <dbReference type="SAM" id="Phobius"/>
    </source>
</evidence>
<feature type="transmembrane region" description="Helical" evidence="8">
    <location>
        <begin position="82"/>
        <end position="105"/>
    </location>
</feature>
<dbReference type="Gene3D" id="1.20.1720.10">
    <property type="entry name" value="Multidrug resistance protein D"/>
    <property type="match status" value="1"/>
</dbReference>
<feature type="transmembrane region" description="Helical" evidence="8">
    <location>
        <begin position="111"/>
        <end position="128"/>
    </location>
</feature>
<dbReference type="GO" id="GO:1990961">
    <property type="term" value="P:xenobiotic detoxification by transmembrane export across the plasma membrane"/>
    <property type="evidence" value="ECO:0007669"/>
    <property type="project" value="InterPro"/>
</dbReference>
<name>A0A831ST51_PROAE</name>
<evidence type="ECO:0000256" key="4">
    <source>
        <dbReference type="ARBA" id="ARBA00022475"/>
    </source>
</evidence>
<evidence type="ECO:0000256" key="5">
    <source>
        <dbReference type="ARBA" id="ARBA00022692"/>
    </source>
</evidence>
<dbReference type="InterPro" id="IPR011701">
    <property type="entry name" value="MFS"/>
</dbReference>
<feature type="transmembrane region" description="Helical" evidence="8">
    <location>
        <begin position="312"/>
        <end position="333"/>
    </location>
</feature>
<evidence type="ECO:0000256" key="7">
    <source>
        <dbReference type="ARBA" id="ARBA00023136"/>
    </source>
</evidence>
<dbReference type="EMBL" id="DSBW01000085">
    <property type="protein sequence ID" value="HED30830.1"/>
    <property type="molecule type" value="Genomic_DNA"/>
</dbReference>
<feature type="domain" description="Major facilitator superfamily (MFS) profile" evidence="9">
    <location>
        <begin position="15"/>
        <end position="398"/>
    </location>
</feature>
<dbReference type="CDD" id="cd17320">
    <property type="entry name" value="MFS_MdfA_MDR_like"/>
    <property type="match status" value="1"/>
</dbReference>
<reference evidence="10" key="1">
    <citation type="journal article" date="2020" name="mSystems">
        <title>Genome- and Community-Level Interaction Insights into Carbon Utilization and Element Cycling Functions of Hydrothermarchaeota in Hydrothermal Sediment.</title>
        <authorList>
            <person name="Zhou Z."/>
            <person name="Liu Y."/>
            <person name="Xu W."/>
            <person name="Pan J."/>
            <person name="Luo Z.H."/>
            <person name="Li M."/>
        </authorList>
    </citation>
    <scope>NUCLEOTIDE SEQUENCE [LARGE SCALE GENOMIC DNA]</scope>
    <source>
        <strain evidence="10">SpSt-1181</strain>
    </source>
</reference>
<keyword evidence="3" id="KW-0813">Transport</keyword>
<keyword evidence="6 8" id="KW-1133">Transmembrane helix</keyword>
<accession>A0A831ST51</accession>
<dbReference type="PANTHER" id="PTHR23502">
    <property type="entry name" value="MAJOR FACILITATOR SUPERFAMILY"/>
    <property type="match status" value="1"/>
</dbReference>
<evidence type="ECO:0000256" key="2">
    <source>
        <dbReference type="ARBA" id="ARBA00006236"/>
    </source>
</evidence>
<dbReference type="Pfam" id="PF07690">
    <property type="entry name" value="MFS_1"/>
    <property type="match status" value="1"/>
</dbReference>
<dbReference type="GO" id="GO:0005886">
    <property type="term" value="C:plasma membrane"/>
    <property type="evidence" value="ECO:0007669"/>
    <property type="project" value="UniProtKB-SubCell"/>
</dbReference>
<feature type="transmembrane region" description="Helical" evidence="8">
    <location>
        <begin position="258"/>
        <end position="278"/>
    </location>
</feature>
<feature type="transmembrane region" description="Helical" evidence="8">
    <location>
        <begin position="171"/>
        <end position="188"/>
    </location>
</feature>
<feature type="transmembrane region" description="Helical" evidence="8">
    <location>
        <begin position="12"/>
        <end position="30"/>
    </location>
</feature>
<dbReference type="SUPFAM" id="SSF103473">
    <property type="entry name" value="MFS general substrate transporter"/>
    <property type="match status" value="1"/>
</dbReference>
<evidence type="ECO:0000256" key="3">
    <source>
        <dbReference type="ARBA" id="ARBA00022448"/>
    </source>
</evidence>
<keyword evidence="4" id="KW-1003">Cell membrane</keyword>
<comment type="caution">
    <text evidence="10">The sequence shown here is derived from an EMBL/GenBank/DDBJ whole genome shotgun (WGS) entry which is preliminary data.</text>
</comment>
<organism evidence="10">
    <name type="scientific">Prosthecochloris aestuarii</name>
    <dbReference type="NCBI Taxonomy" id="1102"/>
    <lineage>
        <taxon>Bacteria</taxon>
        <taxon>Pseudomonadati</taxon>
        <taxon>Chlorobiota</taxon>
        <taxon>Chlorobiia</taxon>
        <taxon>Chlorobiales</taxon>
        <taxon>Chlorobiaceae</taxon>
        <taxon>Prosthecochloris</taxon>
    </lineage>
</organism>
<feature type="transmembrane region" description="Helical" evidence="8">
    <location>
        <begin position="285"/>
        <end position="306"/>
    </location>
</feature>
<dbReference type="AlphaFoldDB" id="A0A831ST51"/>
<feature type="transmembrane region" description="Helical" evidence="8">
    <location>
        <begin position="220"/>
        <end position="238"/>
    </location>
</feature>
<comment type="subcellular location">
    <subcellularLocation>
        <location evidence="1">Cell membrane</location>
        <topology evidence="1">Multi-pass membrane protein</topology>
    </subcellularLocation>
</comment>
<evidence type="ECO:0000256" key="6">
    <source>
        <dbReference type="ARBA" id="ARBA00022989"/>
    </source>
</evidence>
<gene>
    <name evidence="10" type="ORF">ENN50_03925</name>
</gene>
<feature type="transmembrane region" description="Helical" evidence="8">
    <location>
        <begin position="50"/>
        <end position="70"/>
    </location>
</feature>
<keyword evidence="7 8" id="KW-0472">Membrane</keyword>
<evidence type="ECO:0000259" key="9">
    <source>
        <dbReference type="PROSITE" id="PS50850"/>
    </source>
</evidence>
<dbReference type="InterPro" id="IPR020846">
    <property type="entry name" value="MFS_dom"/>
</dbReference>
<feature type="transmembrane region" description="Helical" evidence="8">
    <location>
        <begin position="345"/>
        <end position="369"/>
    </location>
</feature>
<sequence length="398" mass="42902">MSTEEPSRPTRYTEFIILIAMMMSLVAFSIDTMLPALPSIIRDLDIENANAAQLILSTLFLGMSAGQVLYGPLSDTVGRKPAISIGIVIFISGSLLCLTATSFSVMLAGRILQGFGAAGPRIVTIALVRDLYQGAAMARIMSFVMTVFILIPILAPFAGQLIIAAAGWRSIFTAFLLMAVSILAWFSLRQPETLPKALRHEFSFQRVKQSLKEILGNRQSLVYTLTSGLVFGAFLGYLNTSQQIFQGQYATGELFPLYFGMLAVPFGMATLLNSILVRKTSLHRLVFLAMTAILLLSGVFLVPAWMSDGNPPLWALLCYLAPVFFAIGILFGNLNALAMEPLGHIAGTGAATVGSLSTFIGMTTGTIIGQSYNGTILPLILGFTLSTFLSMLLIRGRS</sequence>
<dbReference type="Proteomes" id="UP000886335">
    <property type="component" value="Unassembled WGS sequence"/>
</dbReference>
<dbReference type="InterPro" id="IPR004812">
    <property type="entry name" value="Efflux_drug-R_Bcr/CmlA"/>
</dbReference>
<dbReference type="GO" id="GO:0042910">
    <property type="term" value="F:xenobiotic transmembrane transporter activity"/>
    <property type="evidence" value="ECO:0007669"/>
    <property type="project" value="InterPro"/>
</dbReference>
<evidence type="ECO:0000313" key="10">
    <source>
        <dbReference type="EMBL" id="HED30830.1"/>
    </source>
</evidence>